<reference evidence="4" key="2">
    <citation type="submission" date="2020-08" db="EMBL/GenBank/DDBJ databases">
        <title>The Agave Microbiome: Exploring the role of microbial communities in plant adaptations to desert environments.</title>
        <authorList>
            <person name="Partida-Martinez L.P."/>
        </authorList>
    </citation>
    <scope>NUCLEOTIDE SEQUENCE [LARGE SCALE GENOMIC DNA]</scope>
    <source>
        <strain evidence="4">AT2.8</strain>
    </source>
</reference>
<proteinExistence type="predicted"/>
<evidence type="ECO:0000313" key="3">
    <source>
        <dbReference type="EMBL" id="NYE06766.1"/>
    </source>
</evidence>
<gene>
    <name evidence="3" type="ORF">F4694_003546</name>
</gene>
<evidence type="ECO:0000256" key="2">
    <source>
        <dbReference type="SAM" id="Phobius"/>
    </source>
</evidence>
<sequence>MVEKTRGKLASFFYIGVIPFIICIVVLGTAVNFMGVPVWQTMKEWGSSLPIISKIIPEGETKALAKTPENAEYWQQQYLSADEKLKEKDLEIESLKKQIDSNQEGLNELKKSNQELQLQMETKQNEETKKQMEQVAAIYADISPSKAALMLQNMSLDEAVYTLMQLEQDLQSSIIGSMKDAKKAAQVTTVLRDAVMIVETDPALVKEQLGELVKKQENPTTALSETIAGMNPAQSASIIQSMMSTNSQVAYEILKNLTTASRSQILTEIAKTDATTAAQITANLK</sequence>
<keyword evidence="1" id="KW-0175">Coiled coil</keyword>
<dbReference type="SUPFAM" id="SSF158791">
    <property type="entry name" value="MgtE N-terminal domain-like"/>
    <property type="match status" value="1"/>
</dbReference>
<name>A0A852TG79_9BACI</name>
<keyword evidence="3" id="KW-0969">Cilium</keyword>
<evidence type="ECO:0000256" key="1">
    <source>
        <dbReference type="SAM" id="Coils"/>
    </source>
</evidence>
<protein>
    <submittedName>
        <fullName evidence="3">Flagellar motility protein MotE (MotC chaperone)</fullName>
    </submittedName>
</protein>
<dbReference type="Proteomes" id="UP000548423">
    <property type="component" value="Unassembled WGS sequence"/>
</dbReference>
<dbReference type="Gene3D" id="1.10.220.30">
    <property type="match status" value="1"/>
</dbReference>
<reference evidence="4" key="1">
    <citation type="submission" date="2020-07" db="EMBL/GenBank/DDBJ databases">
        <authorList>
            <person name="Partida-Martinez L."/>
            <person name="Huntemann M."/>
            <person name="Clum A."/>
            <person name="Wang J."/>
            <person name="Palaniappan K."/>
            <person name="Ritter S."/>
            <person name="Chen I.-M."/>
            <person name="Stamatis D."/>
            <person name="Reddy T."/>
            <person name="O'Malley R."/>
            <person name="Daum C."/>
            <person name="Shapiro N."/>
            <person name="Ivanova N."/>
            <person name="Kyrpides N."/>
            <person name="Woyke T."/>
        </authorList>
    </citation>
    <scope>NUCLEOTIDE SEQUENCE [LARGE SCALE GENOMIC DNA]</scope>
    <source>
        <strain evidence="4">AT2.8</strain>
    </source>
</reference>
<feature type="transmembrane region" description="Helical" evidence="2">
    <location>
        <begin position="12"/>
        <end position="34"/>
    </location>
</feature>
<accession>A0A852TG79</accession>
<keyword evidence="2" id="KW-0472">Membrane</keyword>
<keyword evidence="3" id="KW-0966">Cell projection</keyword>
<dbReference type="EMBL" id="JACCBX010000007">
    <property type="protein sequence ID" value="NYE06766.1"/>
    <property type="molecule type" value="Genomic_DNA"/>
</dbReference>
<organism evidence="3 4">
    <name type="scientific">Neobacillus niacini</name>
    <dbReference type="NCBI Taxonomy" id="86668"/>
    <lineage>
        <taxon>Bacteria</taxon>
        <taxon>Bacillati</taxon>
        <taxon>Bacillota</taxon>
        <taxon>Bacilli</taxon>
        <taxon>Bacillales</taxon>
        <taxon>Bacillaceae</taxon>
        <taxon>Neobacillus</taxon>
    </lineage>
</organism>
<evidence type="ECO:0000313" key="4">
    <source>
        <dbReference type="Proteomes" id="UP000548423"/>
    </source>
</evidence>
<keyword evidence="3" id="KW-0282">Flagellum</keyword>
<keyword evidence="2" id="KW-1133">Transmembrane helix</keyword>
<dbReference type="AlphaFoldDB" id="A0A852TG79"/>
<comment type="caution">
    <text evidence="3">The sequence shown here is derived from an EMBL/GenBank/DDBJ whole genome shotgun (WGS) entry which is preliminary data.</text>
</comment>
<keyword evidence="2" id="KW-0812">Transmembrane</keyword>
<feature type="coiled-coil region" evidence="1">
    <location>
        <begin position="78"/>
        <end position="133"/>
    </location>
</feature>